<dbReference type="AlphaFoldDB" id="A0A3Q9HQ13"/>
<feature type="transmembrane region" description="Helical" evidence="1">
    <location>
        <begin position="12"/>
        <end position="30"/>
    </location>
</feature>
<accession>A0A3Q9HQ13</accession>
<dbReference type="Pfam" id="PF09851">
    <property type="entry name" value="SHOCT"/>
    <property type="match status" value="1"/>
</dbReference>
<keyword evidence="4" id="KW-1185">Reference proteome</keyword>
<dbReference type="EMBL" id="CP016379">
    <property type="protein sequence ID" value="AZR73128.1"/>
    <property type="molecule type" value="Genomic_DNA"/>
</dbReference>
<protein>
    <recommendedName>
        <fullName evidence="2">SHOCT domain-containing protein</fullName>
    </recommendedName>
</protein>
<reference evidence="3 4" key="1">
    <citation type="submission" date="2016-07" db="EMBL/GenBank/DDBJ databases">
        <title>Genome and transcriptome analysis of iron-reducing fermentative bacteria Anoxybacter fermentans.</title>
        <authorList>
            <person name="Zeng X."/>
            <person name="Shao Z."/>
        </authorList>
    </citation>
    <scope>NUCLEOTIDE SEQUENCE [LARGE SCALE GENOMIC DNA]</scope>
    <source>
        <strain evidence="3 4">DY22613</strain>
    </source>
</reference>
<dbReference type="OrthoDB" id="5461404at2"/>
<evidence type="ECO:0000256" key="1">
    <source>
        <dbReference type="SAM" id="Phobius"/>
    </source>
</evidence>
<evidence type="ECO:0000313" key="3">
    <source>
        <dbReference type="EMBL" id="AZR73128.1"/>
    </source>
</evidence>
<feature type="domain" description="SHOCT" evidence="2">
    <location>
        <begin position="46"/>
        <end position="71"/>
    </location>
</feature>
<dbReference type="InterPro" id="IPR018649">
    <property type="entry name" value="SHOCT"/>
</dbReference>
<evidence type="ECO:0000313" key="4">
    <source>
        <dbReference type="Proteomes" id="UP000267250"/>
    </source>
</evidence>
<dbReference type="KEGG" id="aft:BBF96_06855"/>
<proteinExistence type="predicted"/>
<gene>
    <name evidence="3" type="ORF">BBF96_06855</name>
</gene>
<organism evidence="3 4">
    <name type="scientific">Anoxybacter fermentans</name>
    <dbReference type="NCBI Taxonomy" id="1323375"/>
    <lineage>
        <taxon>Bacteria</taxon>
        <taxon>Bacillati</taxon>
        <taxon>Bacillota</taxon>
        <taxon>Clostridia</taxon>
        <taxon>Halanaerobiales</taxon>
        <taxon>Anoxybacter</taxon>
    </lineage>
</organism>
<name>A0A3Q9HQ13_9FIRM</name>
<keyword evidence="1" id="KW-0472">Membrane</keyword>
<evidence type="ECO:0000259" key="2">
    <source>
        <dbReference type="Pfam" id="PF09851"/>
    </source>
</evidence>
<keyword evidence="1" id="KW-0812">Transmembrane</keyword>
<keyword evidence="1" id="KW-1133">Transmembrane helix</keyword>
<dbReference type="Proteomes" id="UP000267250">
    <property type="component" value="Chromosome"/>
</dbReference>
<sequence>MMWWGMGHGFGGFFMLLFWGAVIFGIFYLIRSSDSLFKRDSEKNKPLEILKERYARGEIDKETFLKMKEDLKE</sequence>